<name>A0A3Q9BMQ2_9BURK</name>
<dbReference type="GO" id="GO:0019867">
    <property type="term" value="C:outer membrane"/>
    <property type="evidence" value="ECO:0007669"/>
    <property type="project" value="InterPro"/>
</dbReference>
<sequence length="200" mass="21298">MKKHIFISSLLFAICTTVYAQGNSQQQHGADNSKQISARYADDKKLCAEESNSSTRMQCLRDAKEEYDKSIASAKTNSTSNKSNEKSTHTCAECGKVIAVDIQDKKGEGSALGVIAGGVVGGLLGNQVGGGTGRSLATIAGAAGGAYAGNKVEANMKTSKIWVVSVHYDNDSKNTYEFDHDPGYRVGELIRRNGNGIEKR</sequence>
<dbReference type="KEGG" id="upv:EJN92_00180"/>
<dbReference type="Pfam" id="PF05433">
    <property type="entry name" value="Rick_17kDa_Anti"/>
    <property type="match status" value="1"/>
</dbReference>
<dbReference type="RefSeq" id="WP_126125983.1">
    <property type="nucleotide sequence ID" value="NZ_CP034464.1"/>
</dbReference>
<dbReference type="Proteomes" id="UP000275663">
    <property type="component" value="Chromosome"/>
</dbReference>
<dbReference type="OrthoDB" id="8908469at2"/>
<evidence type="ECO:0000313" key="5">
    <source>
        <dbReference type="EMBL" id="AZP10584.1"/>
    </source>
</evidence>
<comment type="subcellular location">
    <subcellularLocation>
        <location evidence="1">Membrane</location>
    </subcellularLocation>
</comment>
<organism evidence="5 6">
    <name type="scientific">Undibacterium parvum</name>
    <dbReference type="NCBI Taxonomy" id="401471"/>
    <lineage>
        <taxon>Bacteria</taxon>
        <taxon>Pseudomonadati</taxon>
        <taxon>Pseudomonadota</taxon>
        <taxon>Betaproteobacteria</taxon>
        <taxon>Burkholderiales</taxon>
        <taxon>Oxalobacteraceae</taxon>
        <taxon>Undibacterium</taxon>
    </lineage>
</organism>
<reference evidence="5 6" key="1">
    <citation type="journal article" date="2011" name="Int. J. Syst. Evol. Microbiol.">
        <title>Description of Undibacterium oligocarboniphilum sp. nov., isolated from purified water, and Undibacterium pigrum strain CCUG 49012 as the type strain of Undibacterium parvum sp. nov., and emended descriptions of the genus Undibacterium and the species Undibacterium pigrum.</title>
        <authorList>
            <person name="Eder W."/>
            <person name="Wanner G."/>
            <person name="Ludwig W."/>
            <person name="Busse H.J."/>
            <person name="Ziemke-Kageler F."/>
            <person name="Lang E."/>
        </authorList>
    </citation>
    <scope>NUCLEOTIDE SEQUENCE [LARGE SCALE GENOMIC DNA]</scope>
    <source>
        <strain evidence="5 6">DSM 23061</strain>
    </source>
</reference>
<evidence type="ECO:0000256" key="3">
    <source>
        <dbReference type="SAM" id="SignalP"/>
    </source>
</evidence>
<evidence type="ECO:0000313" key="6">
    <source>
        <dbReference type="Proteomes" id="UP000275663"/>
    </source>
</evidence>
<accession>A0A3Q9BMQ2</accession>
<feature type="domain" description="Glycine zipper 2TM" evidence="4">
    <location>
        <begin position="112"/>
        <end position="153"/>
    </location>
</feature>
<keyword evidence="2" id="KW-0472">Membrane</keyword>
<feature type="signal peptide" evidence="3">
    <location>
        <begin position="1"/>
        <end position="20"/>
    </location>
</feature>
<evidence type="ECO:0000256" key="1">
    <source>
        <dbReference type="ARBA" id="ARBA00004370"/>
    </source>
</evidence>
<dbReference type="AlphaFoldDB" id="A0A3Q9BMQ2"/>
<protein>
    <submittedName>
        <fullName evidence="5">Glycine zipper 2TM domain-containing protein</fullName>
    </submittedName>
</protein>
<dbReference type="InterPro" id="IPR008816">
    <property type="entry name" value="Gly_zipper_2TM_dom"/>
</dbReference>
<keyword evidence="3" id="KW-0732">Signal</keyword>
<keyword evidence="6" id="KW-1185">Reference proteome</keyword>
<evidence type="ECO:0000256" key="2">
    <source>
        <dbReference type="ARBA" id="ARBA00023136"/>
    </source>
</evidence>
<dbReference type="EMBL" id="CP034464">
    <property type="protein sequence ID" value="AZP10584.1"/>
    <property type="molecule type" value="Genomic_DNA"/>
</dbReference>
<dbReference type="PANTHER" id="PTHR35603:SF2">
    <property type="entry name" value="OUTER MEMBRANE LIPOPROTEIN"/>
    <property type="match status" value="1"/>
</dbReference>
<proteinExistence type="predicted"/>
<feature type="chain" id="PRO_5018536473" evidence="3">
    <location>
        <begin position="21"/>
        <end position="200"/>
    </location>
</feature>
<dbReference type="InterPro" id="IPR051407">
    <property type="entry name" value="Bact_OM_lipoprot/Surf_antigen"/>
</dbReference>
<evidence type="ECO:0000259" key="4">
    <source>
        <dbReference type="Pfam" id="PF05433"/>
    </source>
</evidence>
<gene>
    <name evidence="5" type="ORF">EJN92_00180</name>
</gene>
<dbReference type="PANTHER" id="PTHR35603">
    <property type="match status" value="1"/>
</dbReference>